<evidence type="ECO:0000313" key="2">
    <source>
        <dbReference type="Proteomes" id="UP000196355"/>
    </source>
</evidence>
<gene>
    <name evidence="1" type="ORF">B0E34_16505</name>
</gene>
<protein>
    <submittedName>
        <fullName evidence="1">Uncharacterized protein</fullName>
    </submittedName>
</protein>
<keyword evidence="2" id="KW-1185">Reference proteome</keyword>
<organism evidence="1 2">
    <name type="scientific">Chryseobacterium mucoviscidosis</name>
    <dbReference type="NCBI Taxonomy" id="1945581"/>
    <lineage>
        <taxon>Bacteria</taxon>
        <taxon>Pseudomonadati</taxon>
        <taxon>Bacteroidota</taxon>
        <taxon>Flavobacteriia</taxon>
        <taxon>Flavobacteriales</taxon>
        <taxon>Weeksellaceae</taxon>
        <taxon>Chryseobacterium group</taxon>
        <taxon>Chryseobacterium</taxon>
    </lineage>
</organism>
<comment type="caution">
    <text evidence="1">The sequence shown here is derived from an EMBL/GenBank/DDBJ whole genome shotgun (WGS) entry which is preliminary data.</text>
</comment>
<sequence length="64" mass="7741">MELRFTVPDGTEKSDAVTYFFKILLPVRCTQRYDEKSEVLCFFLLIRLKFQIQNSEFLRRISLF</sequence>
<dbReference type="AlphaFoldDB" id="A0A202BWQ8"/>
<dbReference type="EMBL" id="MVAG01000128">
    <property type="protein sequence ID" value="OVE55815.1"/>
    <property type="molecule type" value="Genomic_DNA"/>
</dbReference>
<evidence type="ECO:0000313" key="1">
    <source>
        <dbReference type="EMBL" id="OVE55815.1"/>
    </source>
</evidence>
<accession>A0A202BWQ8</accession>
<reference evidence="2" key="1">
    <citation type="submission" date="2017-02" db="EMBL/GenBank/DDBJ databases">
        <authorList>
            <person name="Tetz G."/>
            <person name="Tetz V."/>
        </authorList>
    </citation>
    <scope>NUCLEOTIDE SEQUENCE [LARGE SCALE GENOMIC DNA]</scope>
    <source>
        <strain evidence="2">VT16-26</strain>
    </source>
</reference>
<name>A0A202BWQ8_9FLAO</name>
<proteinExistence type="predicted"/>
<dbReference type="Proteomes" id="UP000196355">
    <property type="component" value="Unassembled WGS sequence"/>
</dbReference>